<evidence type="ECO:0000256" key="3">
    <source>
        <dbReference type="ARBA" id="ARBA00022793"/>
    </source>
</evidence>
<accession>A0A9W7Y8I7</accession>
<evidence type="ECO:0000256" key="2">
    <source>
        <dbReference type="ARBA" id="ARBA00009533"/>
    </source>
</evidence>
<dbReference type="Pfam" id="PF00282">
    <property type="entry name" value="Pyridoxal_deC"/>
    <property type="match status" value="1"/>
</dbReference>
<dbReference type="PANTHER" id="PTHR45677:SF8">
    <property type="entry name" value="CYSTEINE SULFINIC ACID DECARBOXYLASE"/>
    <property type="match status" value="1"/>
</dbReference>
<dbReference type="GO" id="GO:0030170">
    <property type="term" value="F:pyridoxal phosphate binding"/>
    <property type="evidence" value="ECO:0007669"/>
    <property type="project" value="InterPro"/>
</dbReference>
<dbReference type="EC" id="4.1.1.15" evidence="8"/>
<sequence length="329" mass="35736">MGLLNNNAHVFHASPVGMLVESSVAAKLAELAGFPAQTAGLTFPGGSYANMHALMTARNRRFPEIKHKGLYALSGVRPVVFTSRHSHYSIDKAAMAAGIGLDGVIHVPTDSTGSMRVAELRRMMQHAIDSGQTPFFVNATMGTTVLGACDPLEDIAAVCKEYSVWLHVDGSWGGPLALFAESPDMAPTFVMPHGRVDSMSVNPHKLLGVPLQCSFLLVREGLDVMRQALGLNASYLFHSEGSDGEESQPGEGNLDVGDATLGCGRRPDALKFWLMWRYYGTRYFINRVSHARPQMVDGFWLLNHPVPASAFGLFRDNSLRKSVTIHGVK</sequence>
<keyword evidence="4 6" id="KW-0663">Pyridoxal phosphate</keyword>
<dbReference type="Gene3D" id="3.40.640.10">
    <property type="entry name" value="Type I PLP-dependent aspartate aminotransferase-like (Major domain)"/>
    <property type="match status" value="1"/>
</dbReference>
<gene>
    <name evidence="8" type="primary">GAD2</name>
    <name evidence="8" type="ORF">LPJ61_005614</name>
</gene>
<dbReference type="Proteomes" id="UP001143981">
    <property type="component" value="Unassembled WGS sequence"/>
</dbReference>
<name>A0A9W7Y8I7_9FUNG</name>
<reference evidence="8" key="1">
    <citation type="submission" date="2022-07" db="EMBL/GenBank/DDBJ databases">
        <title>Phylogenomic reconstructions and comparative analyses of Kickxellomycotina fungi.</title>
        <authorList>
            <person name="Reynolds N.K."/>
            <person name="Stajich J.E."/>
            <person name="Barry K."/>
            <person name="Grigoriev I.V."/>
            <person name="Crous P."/>
            <person name="Smith M.E."/>
        </authorList>
    </citation>
    <scope>NUCLEOTIDE SEQUENCE</scope>
    <source>
        <strain evidence="8">BCRC 34381</strain>
    </source>
</reference>
<dbReference type="InterPro" id="IPR015421">
    <property type="entry name" value="PyrdxlP-dep_Trfase_major"/>
</dbReference>
<dbReference type="InterPro" id="IPR015424">
    <property type="entry name" value="PyrdxlP-dep_Trfase"/>
</dbReference>
<keyword evidence="5 7" id="KW-0456">Lyase</keyword>
<evidence type="ECO:0000256" key="4">
    <source>
        <dbReference type="ARBA" id="ARBA00022898"/>
    </source>
</evidence>
<keyword evidence="9" id="KW-1185">Reference proteome</keyword>
<dbReference type="OrthoDB" id="392571at2759"/>
<evidence type="ECO:0000256" key="5">
    <source>
        <dbReference type="ARBA" id="ARBA00023239"/>
    </source>
</evidence>
<evidence type="ECO:0000256" key="6">
    <source>
        <dbReference type="PIRSR" id="PIRSR602129-50"/>
    </source>
</evidence>
<dbReference type="PANTHER" id="PTHR45677">
    <property type="entry name" value="GLUTAMATE DECARBOXYLASE-RELATED"/>
    <property type="match status" value="1"/>
</dbReference>
<dbReference type="EMBL" id="JANBOI010001974">
    <property type="protein sequence ID" value="KAJ1725854.1"/>
    <property type="molecule type" value="Genomic_DNA"/>
</dbReference>
<comment type="cofactor">
    <cofactor evidence="1 6 7">
        <name>pyridoxal 5'-phosphate</name>
        <dbReference type="ChEBI" id="CHEBI:597326"/>
    </cofactor>
</comment>
<organism evidence="8 9">
    <name type="scientific">Coemansia biformis</name>
    <dbReference type="NCBI Taxonomy" id="1286918"/>
    <lineage>
        <taxon>Eukaryota</taxon>
        <taxon>Fungi</taxon>
        <taxon>Fungi incertae sedis</taxon>
        <taxon>Zoopagomycota</taxon>
        <taxon>Kickxellomycotina</taxon>
        <taxon>Kickxellomycetes</taxon>
        <taxon>Kickxellales</taxon>
        <taxon>Kickxellaceae</taxon>
        <taxon>Coemansia</taxon>
    </lineage>
</organism>
<evidence type="ECO:0000313" key="8">
    <source>
        <dbReference type="EMBL" id="KAJ1725854.1"/>
    </source>
</evidence>
<dbReference type="AlphaFoldDB" id="A0A9W7Y8I7"/>
<evidence type="ECO:0000256" key="7">
    <source>
        <dbReference type="RuleBase" id="RU000382"/>
    </source>
</evidence>
<feature type="modified residue" description="N6-(pyridoxal phosphate)lysine" evidence="6">
    <location>
        <position position="205"/>
    </location>
</feature>
<dbReference type="SUPFAM" id="SSF53383">
    <property type="entry name" value="PLP-dependent transferases"/>
    <property type="match status" value="1"/>
</dbReference>
<dbReference type="PROSITE" id="PS00392">
    <property type="entry name" value="DDC_GAD_HDC_YDC"/>
    <property type="match status" value="1"/>
</dbReference>
<dbReference type="GO" id="GO:0019752">
    <property type="term" value="P:carboxylic acid metabolic process"/>
    <property type="evidence" value="ECO:0007669"/>
    <property type="project" value="InterPro"/>
</dbReference>
<comment type="similarity">
    <text evidence="2 7">Belongs to the group II decarboxylase family.</text>
</comment>
<dbReference type="GO" id="GO:0004351">
    <property type="term" value="F:glutamate decarboxylase activity"/>
    <property type="evidence" value="ECO:0007669"/>
    <property type="project" value="UniProtKB-EC"/>
</dbReference>
<dbReference type="GO" id="GO:0005737">
    <property type="term" value="C:cytoplasm"/>
    <property type="evidence" value="ECO:0007669"/>
    <property type="project" value="TreeGrafter"/>
</dbReference>
<keyword evidence="3" id="KW-0210">Decarboxylase</keyword>
<dbReference type="InterPro" id="IPR021115">
    <property type="entry name" value="Pyridoxal-P_BS"/>
</dbReference>
<evidence type="ECO:0000256" key="1">
    <source>
        <dbReference type="ARBA" id="ARBA00001933"/>
    </source>
</evidence>
<proteinExistence type="inferred from homology"/>
<protein>
    <submittedName>
        <fullName evidence="8">Glutamate decarboxylase 2</fullName>
        <ecNumber evidence="8">4.1.1.15</ecNumber>
    </submittedName>
</protein>
<evidence type="ECO:0000313" key="9">
    <source>
        <dbReference type="Proteomes" id="UP001143981"/>
    </source>
</evidence>
<dbReference type="InterPro" id="IPR002129">
    <property type="entry name" value="PyrdxlP-dep_de-COase"/>
</dbReference>
<comment type="caution">
    <text evidence="8">The sequence shown here is derived from an EMBL/GenBank/DDBJ whole genome shotgun (WGS) entry which is preliminary data.</text>
</comment>